<dbReference type="CDD" id="cd07716">
    <property type="entry name" value="RNaseZ_short-form-like_MBL-fold"/>
    <property type="match status" value="1"/>
</dbReference>
<dbReference type="InterPro" id="IPR001279">
    <property type="entry name" value="Metallo-B-lactamas"/>
</dbReference>
<protein>
    <submittedName>
        <fullName evidence="2">MBL fold metallo-hydrolase</fullName>
    </submittedName>
</protein>
<evidence type="ECO:0000313" key="3">
    <source>
        <dbReference type="Proteomes" id="UP001589613"/>
    </source>
</evidence>
<organism evidence="2 3">
    <name type="scientific">Ornithinimicrobium kibberense</name>
    <dbReference type="NCBI Taxonomy" id="282060"/>
    <lineage>
        <taxon>Bacteria</taxon>
        <taxon>Bacillati</taxon>
        <taxon>Actinomycetota</taxon>
        <taxon>Actinomycetes</taxon>
        <taxon>Micrococcales</taxon>
        <taxon>Ornithinimicrobiaceae</taxon>
        <taxon>Ornithinimicrobium</taxon>
    </lineage>
</organism>
<dbReference type="Gene3D" id="3.60.15.10">
    <property type="entry name" value="Ribonuclease Z/Hydroxyacylglutathione hydrolase-like"/>
    <property type="match status" value="1"/>
</dbReference>
<accession>A0ABV5V449</accession>
<sequence length="255" mass="26756">MDLTIVGCTGSLPGPASPASCYLVRTRAEGRTWQLLLDLGPGALGALQRHTDPVRLDAVVLSHLHPDHCLDLTGLRVLRAYGPSPAGEDLTVHAPAGAAERMARAYGVAGPEPLKGMAFVDLVDGRSFTVGPFTVTPYAVLHPVPAYGLRVEADGQVLAYTGDTDTCPGLSPLMADADLVLSEASYLEGRDTGRGVHLTARRAAQAARDAGARRLVLTHLPPWTDPQEARAEAAQVWPGEVELAVPDATLPVGPT</sequence>
<name>A0ABV5V449_9MICO</name>
<proteinExistence type="predicted"/>
<dbReference type="InterPro" id="IPR036866">
    <property type="entry name" value="RibonucZ/Hydroxyglut_hydro"/>
</dbReference>
<dbReference type="EMBL" id="JBHMAX010000019">
    <property type="protein sequence ID" value="MFB9732478.1"/>
    <property type="molecule type" value="Genomic_DNA"/>
</dbReference>
<dbReference type="Proteomes" id="UP001589613">
    <property type="component" value="Unassembled WGS sequence"/>
</dbReference>
<dbReference type="Pfam" id="PF12706">
    <property type="entry name" value="Lactamase_B_2"/>
    <property type="match status" value="1"/>
</dbReference>
<evidence type="ECO:0000259" key="1">
    <source>
        <dbReference type="SMART" id="SM00849"/>
    </source>
</evidence>
<dbReference type="RefSeq" id="WP_141338946.1">
    <property type="nucleotide sequence ID" value="NZ_JBHMAX010000019.1"/>
</dbReference>
<reference evidence="2 3" key="1">
    <citation type="submission" date="2024-09" db="EMBL/GenBank/DDBJ databases">
        <authorList>
            <person name="Sun Q."/>
            <person name="Mori K."/>
        </authorList>
    </citation>
    <scope>NUCLEOTIDE SEQUENCE [LARGE SCALE GENOMIC DNA]</scope>
    <source>
        <strain evidence="2 3">JCM 12763</strain>
    </source>
</reference>
<evidence type="ECO:0000313" key="2">
    <source>
        <dbReference type="EMBL" id="MFB9732478.1"/>
    </source>
</evidence>
<comment type="caution">
    <text evidence="2">The sequence shown here is derived from an EMBL/GenBank/DDBJ whole genome shotgun (WGS) entry which is preliminary data.</text>
</comment>
<feature type="domain" description="Metallo-beta-lactamase" evidence="1">
    <location>
        <begin position="18"/>
        <end position="219"/>
    </location>
</feature>
<gene>
    <name evidence="2" type="ORF">ACFFN0_10540</name>
</gene>
<dbReference type="SUPFAM" id="SSF56281">
    <property type="entry name" value="Metallo-hydrolase/oxidoreductase"/>
    <property type="match status" value="1"/>
</dbReference>
<keyword evidence="3" id="KW-1185">Reference proteome</keyword>
<dbReference type="PANTHER" id="PTHR46018:SF4">
    <property type="entry name" value="METALLO-HYDROLASE YHFI-RELATED"/>
    <property type="match status" value="1"/>
</dbReference>
<dbReference type="SMART" id="SM00849">
    <property type="entry name" value="Lactamase_B"/>
    <property type="match status" value="1"/>
</dbReference>
<dbReference type="PANTHER" id="PTHR46018">
    <property type="entry name" value="ZINC PHOSPHODIESTERASE ELAC PROTEIN 1"/>
    <property type="match status" value="1"/>
</dbReference>